<name>A0A8E0RXD5_9TREM</name>
<dbReference type="GO" id="GO:0008270">
    <property type="term" value="F:zinc ion binding"/>
    <property type="evidence" value="ECO:0007669"/>
    <property type="project" value="UniProtKB-KW"/>
</dbReference>
<keyword evidence="1" id="KW-0479">Metal-binding</keyword>
<evidence type="ECO:0000256" key="4">
    <source>
        <dbReference type="PROSITE-ProRule" id="PRU00042"/>
    </source>
</evidence>
<keyword evidence="3" id="KW-0862">Zinc</keyword>
<dbReference type="Proteomes" id="UP000728185">
    <property type="component" value="Unassembled WGS sequence"/>
</dbReference>
<dbReference type="InterPro" id="IPR013087">
    <property type="entry name" value="Znf_C2H2_type"/>
</dbReference>
<dbReference type="PROSITE" id="PS50157">
    <property type="entry name" value="ZINC_FINGER_C2H2_2"/>
    <property type="match status" value="1"/>
</dbReference>
<evidence type="ECO:0000313" key="6">
    <source>
        <dbReference type="EMBL" id="KAA0195450.1"/>
    </source>
</evidence>
<proteinExistence type="predicted"/>
<dbReference type="EMBL" id="LUCM01003700">
    <property type="protein sequence ID" value="KAA0195450.1"/>
    <property type="molecule type" value="Genomic_DNA"/>
</dbReference>
<comment type="caution">
    <text evidence="6">The sequence shown here is derived from an EMBL/GenBank/DDBJ whole genome shotgun (WGS) entry which is preliminary data.</text>
</comment>
<dbReference type="FunFam" id="3.30.160.60:FF:000446">
    <property type="entry name" value="Zinc finger protein"/>
    <property type="match status" value="1"/>
</dbReference>
<evidence type="ECO:0000259" key="5">
    <source>
        <dbReference type="PROSITE" id="PS50157"/>
    </source>
</evidence>
<organism evidence="6 7">
    <name type="scientific">Fasciolopsis buskii</name>
    <dbReference type="NCBI Taxonomy" id="27845"/>
    <lineage>
        <taxon>Eukaryota</taxon>
        <taxon>Metazoa</taxon>
        <taxon>Spiralia</taxon>
        <taxon>Lophotrochozoa</taxon>
        <taxon>Platyhelminthes</taxon>
        <taxon>Trematoda</taxon>
        <taxon>Digenea</taxon>
        <taxon>Plagiorchiida</taxon>
        <taxon>Echinostomata</taxon>
        <taxon>Echinostomatoidea</taxon>
        <taxon>Fasciolidae</taxon>
        <taxon>Fasciolopsis</taxon>
    </lineage>
</organism>
<protein>
    <recommendedName>
        <fullName evidence="5">C2H2-type domain-containing protein</fullName>
    </recommendedName>
</protein>
<evidence type="ECO:0000256" key="2">
    <source>
        <dbReference type="ARBA" id="ARBA00022771"/>
    </source>
</evidence>
<dbReference type="OrthoDB" id="8918594at2759"/>
<reference evidence="6" key="1">
    <citation type="submission" date="2019-05" db="EMBL/GenBank/DDBJ databases">
        <title>Annotation for the trematode Fasciolopsis buski.</title>
        <authorList>
            <person name="Choi Y.-J."/>
        </authorList>
    </citation>
    <scope>NUCLEOTIDE SEQUENCE</scope>
    <source>
        <strain evidence="6">HT</strain>
        <tissue evidence="6">Whole worm</tissue>
    </source>
</reference>
<sequence>MLRHKSVVHEGKRPFVCDSCGSAFSEAAVLRKHKLSVHEAWEDKVTVKREARALDPSSSTSFVLKPESP</sequence>
<gene>
    <name evidence="6" type="ORF">FBUS_02138</name>
</gene>
<dbReference type="AlphaFoldDB" id="A0A8E0RXD5"/>
<evidence type="ECO:0000313" key="7">
    <source>
        <dbReference type="Proteomes" id="UP000728185"/>
    </source>
</evidence>
<dbReference type="InterPro" id="IPR036236">
    <property type="entry name" value="Znf_C2H2_sf"/>
</dbReference>
<evidence type="ECO:0000256" key="3">
    <source>
        <dbReference type="ARBA" id="ARBA00022833"/>
    </source>
</evidence>
<evidence type="ECO:0000256" key="1">
    <source>
        <dbReference type="ARBA" id="ARBA00022723"/>
    </source>
</evidence>
<dbReference type="PROSITE" id="PS00028">
    <property type="entry name" value="ZINC_FINGER_C2H2_1"/>
    <property type="match status" value="1"/>
</dbReference>
<accession>A0A8E0RXD5</accession>
<dbReference type="SUPFAM" id="SSF57667">
    <property type="entry name" value="beta-beta-alpha zinc fingers"/>
    <property type="match status" value="1"/>
</dbReference>
<feature type="domain" description="C2H2-type" evidence="5">
    <location>
        <begin position="15"/>
        <end position="43"/>
    </location>
</feature>
<keyword evidence="2 4" id="KW-0863">Zinc-finger</keyword>
<dbReference type="Gene3D" id="3.30.160.60">
    <property type="entry name" value="Classic Zinc Finger"/>
    <property type="match status" value="1"/>
</dbReference>
<keyword evidence="7" id="KW-1185">Reference proteome</keyword>